<accession>A0A939B3G4</accession>
<sequence>MTRKKLIVASAVVAAALCAGVTAWHYCSGEAGQKQSAQALLAKGMADFNCNDVVKAFGSLQQAAAAFKHEGDSDGLFEATVYMAMLYDQIGQRDQAYRTLKTVEFRDVPNYKDYSSQYYLRLMGFYKSLFDRDYTSAERFTRRAIEFSKEKYPADAAYMYMDMANLAEFYIMSGKTDSARLMLDSLKRMEPVRRDIYLSEAYYCRGRLFMAEGKADSARRYLEASIGVSRRYGSFDNELMALKLMTKIDSTADDLGSYIAHQRAYDSLREKIRGNEIHYRVAMLREEHKIDMLKQESAKSRTIFLLTLSVLALVALILAAAFIYTLKRLKTRQEMARLEKQRADEAAMRERLENELLQLKMEQQGRMLDHTQKENIVMGIKLVEQGGDANKMRPLDRVLKETDKDFIRKLETLYPQLSRNDIRLICLIRLGMPSGEISKLLNITMDSLHKSRYRLRKKMGLEAGQILETFIDTI</sequence>
<gene>
    <name evidence="5" type="ORF">H6B30_01200</name>
</gene>
<dbReference type="InterPro" id="IPR011990">
    <property type="entry name" value="TPR-like_helical_dom_sf"/>
</dbReference>
<dbReference type="RefSeq" id="WP_205107083.1">
    <property type="nucleotide sequence ID" value="NZ_JACJJL010000001.1"/>
</dbReference>
<dbReference type="AlphaFoldDB" id="A0A939B3G4"/>
<dbReference type="Gene3D" id="1.25.40.10">
    <property type="entry name" value="Tetratricopeptide repeat domain"/>
    <property type="match status" value="1"/>
</dbReference>
<keyword evidence="2" id="KW-0812">Transmembrane</keyword>
<evidence type="ECO:0000313" key="6">
    <source>
        <dbReference type="Proteomes" id="UP000764045"/>
    </source>
</evidence>
<evidence type="ECO:0000313" key="5">
    <source>
        <dbReference type="EMBL" id="MBM6660384.1"/>
    </source>
</evidence>
<evidence type="ECO:0000256" key="2">
    <source>
        <dbReference type="SAM" id="Phobius"/>
    </source>
</evidence>
<feature type="domain" description="HTH luxR-type" evidence="4">
    <location>
        <begin position="431"/>
        <end position="458"/>
    </location>
</feature>
<dbReference type="GO" id="GO:0003677">
    <property type="term" value="F:DNA binding"/>
    <property type="evidence" value="ECO:0007669"/>
    <property type="project" value="InterPro"/>
</dbReference>
<evidence type="ECO:0000259" key="4">
    <source>
        <dbReference type="PROSITE" id="PS00622"/>
    </source>
</evidence>
<comment type="caution">
    <text evidence="5">The sequence shown here is derived from an EMBL/GenBank/DDBJ whole genome shotgun (WGS) entry which is preliminary data.</text>
</comment>
<dbReference type="Proteomes" id="UP000764045">
    <property type="component" value="Unassembled WGS sequence"/>
</dbReference>
<name>A0A939B3G4_9BACT</name>
<protein>
    <recommendedName>
        <fullName evidence="4">HTH luxR-type domain-containing protein</fullName>
    </recommendedName>
</protein>
<dbReference type="GO" id="GO:0006355">
    <property type="term" value="P:regulation of DNA-templated transcription"/>
    <property type="evidence" value="ECO:0007669"/>
    <property type="project" value="InterPro"/>
</dbReference>
<feature type="chain" id="PRO_5037023249" description="HTH luxR-type domain-containing protein" evidence="3">
    <location>
        <begin position="26"/>
        <end position="474"/>
    </location>
</feature>
<dbReference type="SUPFAM" id="SSF46894">
    <property type="entry name" value="C-terminal effector domain of the bipartite response regulators"/>
    <property type="match status" value="1"/>
</dbReference>
<dbReference type="InterPro" id="IPR016032">
    <property type="entry name" value="Sig_transdc_resp-reg_C-effctor"/>
</dbReference>
<dbReference type="PROSITE" id="PS00622">
    <property type="entry name" value="HTH_LUXR_1"/>
    <property type="match status" value="1"/>
</dbReference>
<feature type="transmembrane region" description="Helical" evidence="2">
    <location>
        <begin position="303"/>
        <end position="326"/>
    </location>
</feature>
<dbReference type="SUPFAM" id="SSF48452">
    <property type="entry name" value="TPR-like"/>
    <property type="match status" value="2"/>
</dbReference>
<keyword evidence="3" id="KW-0732">Signal</keyword>
<evidence type="ECO:0000256" key="3">
    <source>
        <dbReference type="SAM" id="SignalP"/>
    </source>
</evidence>
<dbReference type="EMBL" id="JACJJL010000001">
    <property type="protein sequence ID" value="MBM6660384.1"/>
    <property type="molecule type" value="Genomic_DNA"/>
</dbReference>
<organism evidence="5 6">
    <name type="scientific">Marseilla massiliensis</name>
    <dbReference type="NCBI Taxonomy" id="1841864"/>
    <lineage>
        <taxon>Bacteria</taxon>
        <taxon>Pseudomonadati</taxon>
        <taxon>Bacteroidota</taxon>
        <taxon>Bacteroidia</taxon>
        <taxon>Bacteroidales</taxon>
        <taxon>Prevotellaceae</taxon>
        <taxon>Marseilla</taxon>
    </lineage>
</organism>
<proteinExistence type="predicted"/>
<keyword evidence="2" id="KW-1133">Transmembrane helix</keyword>
<evidence type="ECO:0000256" key="1">
    <source>
        <dbReference type="SAM" id="Coils"/>
    </source>
</evidence>
<feature type="signal peptide" evidence="3">
    <location>
        <begin position="1"/>
        <end position="25"/>
    </location>
</feature>
<dbReference type="InterPro" id="IPR000792">
    <property type="entry name" value="Tscrpt_reg_LuxR_C"/>
</dbReference>
<reference evidence="5 6" key="1">
    <citation type="journal article" date="2021" name="Sci. Rep.">
        <title>The distribution of antibiotic resistance genes in chicken gut microbiota commensals.</title>
        <authorList>
            <person name="Juricova H."/>
            <person name="Matiasovicova J."/>
            <person name="Kubasova T."/>
            <person name="Cejkova D."/>
            <person name="Rychlik I."/>
        </authorList>
    </citation>
    <scope>NUCLEOTIDE SEQUENCE [LARGE SCALE GENOMIC DNA]</scope>
    <source>
        <strain evidence="5 6">An819</strain>
    </source>
</reference>
<keyword evidence="2" id="KW-0472">Membrane</keyword>
<keyword evidence="6" id="KW-1185">Reference proteome</keyword>
<keyword evidence="1" id="KW-0175">Coiled coil</keyword>
<feature type="coiled-coil region" evidence="1">
    <location>
        <begin position="326"/>
        <end position="362"/>
    </location>
</feature>